<evidence type="ECO:0000256" key="2">
    <source>
        <dbReference type="ARBA" id="ARBA00022485"/>
    </source>
</evidence>
<feature type="domain" description="FAD-binding PCMH-type" evidence="14">
    <location>
        <begin position="53"/>
        <end position="285"/>
    </location>
</feature>
<dbReference type="Gene3D" id="1.10.45.10">
    <property type="entry name" value="Vanillyl-alcohol Oxidase, Chain A, domain 4"/>
    <property type="match status" value="1"/>
</dbReference>
<dbReference type="InterPro" id="IPR017900">
    <property type="entry name" value="4Fe4S_Fe_S_CS"/>
</dbReference>
<dbReference type="Pfam" id="PF02913">
    <property type="entry name" value="FAD-oxidase_C"/>
    <property type="match status" value="1"/>
</dbReference>
<name>A0A5K1I6N7_9GAMM</name>
<dbReference type="PROSITE" id="PS00198">
    <property type="entry name" value="4FE4S_FER_1"/>
    <property type="match status" value="1"/>
</dbReference>
<dbReference type="EMBL" id="CABVOU010000032">
    <property type="protein sequence ID" value="VVZ95723.1"/>
    <property type="molecule type" value="Genomic_DNA"/>
</dbReference>
<protein>
    <recommendedName>
        <fullName evidence="12">D-2-hydroxyglutarate dehydrogenase</fullName>
        <ecNumber evidence="9">1.1.99.39</ecNumber>
    </recommendedName>
</protein>
<evidence type="ECO:0000259" key="14">
    <source>
        <dbReference type="PROSITE" id="PS51387"/>
    </source>
</evidence>
<dbReference type="Gene3D" id="3.30.70.2740">
    <property type="match status" value="1"/>
</dbReference>
<dbReference type="GO" id="GO:0046872">
    <property type="term" value="F:metal ion binding"/>
    <property type="evidence" value="ECO:0007669"/>
    <property type="project" value="UniProtKB-KW"/>
</dbReference>
<evidence type="ECO:0000256" key="6">
    <source>
        <dbReference type="ARBA" id="ARBA00023002"/>
    </source>
</evidence>
<evidence type="ECO:0000256" key="3">
    <source>
        <dbReference type="ARBA" id="ARBA00022630"/>
    </source>
</evidence>
<dbReference type="PANTHER" id="PTHR11748">
    <property type="entry name" value="D-LACTATE DEHYDROGENASE"/>
    <property type="match status" value="1"/>
</dbReference>
<dbReference type="InterPro" id="IPR016169">
    <property type="entry name" value="FAD-bd_PCMH_sub2"/>
</dbReference>
<keyword evidence="5" id="KW-0274">FAD</keyword>
<dbReference type="InterPro" id="IPR016164">
    <property type="entry name" value="FAD-linked_Oxase-like_C"/>
</dbReference>
<gene>
    <name evidence="15" type="ORF">HALO32_01802</name>
</gene>
<dbReference type="AlphaFoldDB" id="A0A5K1I6N7"/>
<dbReference type="PROSITE" id="PS51387">
    <property type="entry name" value="FAD_PCMH"/>
    <property type="match status" value="1"/>
</dbReference>
<keyword evidence="4" id="KW-0479">Metal-binding</keyword>
<evidence type="ECO:0000256" key="12">
    <source>
        <dbReference type="ARBA" id="ARBA00067680"/>
    </source>
</evidence>
<dbReference type="InterPro" id="IPR016166">
    <property type="entry name" value="FAD-bd_PCMH"/>
</dbReference>
<dbReference type="Proteomes" id="UP000326725">
    <property type="component" value="Unassembled WGS sequence"/>
</dbReference>
<evidence type="ECO:0000313" key="15">
    <source>
        <dbReference type="EMBL" id="VVZ95723.1"/>
    </source>
</evidence>
<accession>A0A5K1I6N7</accession>
<dbReference type="GO" id="GO:1903457">
    <property type="term" value="P:lactate catabolic process"/>
    <property type="evidence" value="ECO:0007669"/>
    <property type="project" value="TreeGrafter"/>
</dbReference>
<evidence type="ECO:0000313" key="16">
    <source>
        <dbReference type="Proteomes" id="UP000326725"/>
    </source>
</evidence>
<comment type="catalytic activity">
    <reaction evidence="10">
        <text>(R)-2-hydroxyglutarate + A = 2-oxoglutarate + AH2</text>
        <dbReference type="Rhea" id="RHEA:38295"/>
        <dbReference type="ChEBI" id="CHEBI:13193"/>
        <dbReference type="ChEBI" id="CHEBI:15801"/>
        <dbReference type="ChEBI" id="CHEBI:16810"/>
        <dbReference type="ChEBI" id="CHEBI:17499"/>
        <dbReference type="EC" id="1.1.99.39"/>
    </reaction>
    <physiologicalReaction direction="left-to-right" evidence="10">
        <dbReference type="Rhea" id="RHEA:38296"/>
    </physiologicalReaction>
</comment>
<reference evidence="15 16" key="1">
    <citation type="submission" date="2019-09" db="EMBL/GenBank/DDBJ databases">
        <authorList>
            <person name="Criscuolo A."/>
        </authorList>
    </citation>
    <scope>NUCLEOTIDE SEQUENCE [LARGE SCALE GENOMIC DNA]</scope>
    <source>
        <strain evidence="16">3(2)</strain>
    </source>
</reference>
<dbReference type="InterPro" id="IPR036318">
    <property type="entry name" value="FAD-bd_PCMH-like_sf"/>
</dbReference>
<dbReference type="GO" id="GO:0004458">
    <property type="term" value="F:D-lactate dehydrogenase (cytochrome) activity"/>
    <property type="evidence" value="ECO:0007669"/>
    <property type="project" value="TreeGrafter"/>
</dbReference>
<proteinExistence type="inferred from homology"/>
<keyword evidence="2" id="KW-0004">4Fe-4S</keyword>
<dbReference type="SUPFAM" id="SSF55103">
    <property type="entry name" value="FAD-linked oxidases, C-terminal domain"/>
    <property type="match status" value="1"/>
</dbReference>
<sequence>MIAQLDTADSGRLEGLDDRYLRFLDALEAAGFAGEIAPDYAARTVLATDNSIYQRLPQAVLYPMNGVDLERIARLAGRDEHRQVVLTPRGGGTGTNGQSLTDGLVVDVSRHMNRILEIDVENRRVRVQAGVVKDQLNAALKPFGLFFAPDLSTSNRATIGGMISTDASGQGSCEYGKTRDHVLELETLLLGGERLTSQPLEEADLASQCERQDVTGVIYRTAREVIDNQGELIRTKFPPLNRCLTGYDLAHLRDSDGRLDINSLLCGSEGSLGLLDEAVLNVLPIPRHSTLVNVRYAGFMDALQDAKALMASSARPTSIETVDDTVLTLAMEDFVWDSVAEFFPSGETSVRGINLVEFNDDDPQRLAERVNAFCRHLEADASVERLGFTLAEGREQIQRVYAMRKRAVGLLGNAKGEKRPIPFVEDTAVPPEHLADFIAEFRAALDARDLEYGMFGHVDAGVLHVRPAIDMKDPEQARLIRELSDEVVELTQKYHGLLWGEHGKGVRSEYAPRFFGELYPSLQRIKAAFDPHNQLNPGKIATPLEPSDAVEGAPAQPATGAVTPQEIIRLVDPGLLTIDGVQTRGQLDRTIDERVWQAHAATVYCNGNGACYNYDPDDAMCPSWKATRDRIHSPKGRASLIREWLRLQGEAGIDLVEESRKKKAEGAWGFVKDFPLRLRNTLAKRRGEADFSHQVYDAMAGCLACKSCAGQCPVKVNVPDSRSRFLEVYHGRYLRPLRDYLIGGLEFMVPTLSRVAPLYNAALGTRLVNRLLSGPIGMVDSPRLSRASLKKQLAAWGLAEATPTSLGLLTETQKARSVVLVQDAFTSHFEARLVMDIVELLSRLDVRVFVAPYSPNGKPLDVQGFLGAFERTAEKQARSLKALAAFGVPLVGIDPAMTLTYRQEYVKALGPEAVPEVLMLQEWLVAQASHLAPNPLAAMSESYRLLSHCTEKTNAPGSPRAWQRVFAAFGLELELVATGCCGMSGTYGHEARNRETSRTIYAQSWQPVVEDENNLGRLLATGYSCRSQAKRFSDASLPHPLQGLLQQLRLAQG</sequence>
<evidence type="ECO:0000256" key="11">
    <source>
        <dbReference type="ARBA" id="ARBA00060924"/>
    </source>
</evidence>
<comment type="cofactor">
    <cofactor evidence="1">
        <name>FAD</name>
        <dbReference type="ChEBI" id="CHEBI:57692"/>
    </cofactor>
</comment>
<evidence type="ECO:0000256" key="7">
    <source>
        <dbReference type="ARBA" id="ARBA00023004"/>
    </source>
</evidence>
<dbReference type="PANTHER" id="PTHR11748:SF119">
    <property type="entry name" value="D-2-HYDROXYGLUTARATE DEHYDROGENASE"/>
    <property type="match status" value="1"/>
</dbReference>
<dbReference type="GO" id="GO:0071949">
    <property type="term" value="F:FAD binding"/>
    <property type="evidence" value="ECO:0007669"/>
    <property type="project" value="InterPro"/>
</dbReference>
<dbReference type="InterPro" id="IPR017896">
    <property type="entry name" value="4Fe4S_Fe-S-bd"/>
</dbReference>
<dbReference type="InterPro" id="IPR004113">
    <property type="entry name" value="FAD-bd_oxidored_4_C"/>
</dbReference>
<keyword evidence="16" id="KW-1185">Reference proteome</keyword>
<evidence type="ECO:0000256" key="5">
    <source>
        <dbReference type="ARBA" id="ARBA00022827"/>
    </source>
</evidence>
<feature type="domain" description="4Fe-4S ferredoxin-type" evidence="13">
    <location>
        <begin position="692"/>
        <end position="722"/>
    </location>
</feature>
<dbReference type="GO" id="GO:0051539">
    <property type="term" value="F:4 iron, 4 sulfur cluster binding"/>
    <property type="evidence" value="ECO:0007669"/>
    <property type="project" value="UniProtKB-KW"/>
</dbReference>
<dbReference type="InterPro" id="IPR016171">
    <property type="entry name" value="Vanillyl_alc_oxidase_C-sub2"/>
</dbReference>
<keyword evidence="3" id="KW-0285">Flavoprotein</keyword>
<keyword evidence="7" id="KW-0408">Iron</keyword>
<dbReference type="Gene3D" id="3.30.465.10">
    <property type="match status" value="1"/>
</dbReference>
<evidence type="ECO:0000256" key="4">
    <source>
        <dbReference type="ARBA" id="ARBA00022723"/>
    </source>
</evidence>
<dbReference type="RefSeq" id="WP_151443459.1">
    <property type="nucleotide sequence ID" value="NZ_CABVOU010000032.1"/>
</dbReference>
<evidence type="ECO:0000256" key="1">
    <source>
        <dbReference type="ARBA" id="ARBA00001974"/>
    </source>
</evidence>
<evidence type="ECO:0000256" key="8">
    <source>
        <dbReference type="ARBA" id="ARBA00023014"/>
    </source>
</evidence>
<dbReference type="EC" id="1.1.99.39" evidence="9"/>
<organism evidence="15 16">
    <name type="scientific">Halomonas lysinitropha</name>
    <dbReference type="NCBI Taxonomy" id="2607506"/>
    <lineage>
        <taxon>Bacteria</taxon>
        <taxon>Pseudomonadati</taxon>
        <taxon>Pseudomonadota</taxon>
        <taxon>Gammaproteobacteria</taxon>
        <taxon>Oceanospirillales</taxon>
        <taxon>Halomonadaceae</taxon>
        <taxon>Halomonas</taxon>
    </lineage>
</organism>
<dbReference type="InterPro" id="IPR006094">
    <property type="entry name" value="Oxid_FAD_bind_N"/>
</dbReference>
<evidence type="ECO:0000259" key="13">
    <source>
        <dbReference type="PROSITE" id="PS51379"/>
    </source>
</evidence>
<dbReference type="FunFam" id="3.30.70.2740:FF:000003">
    <property type="entry name" value="Oxidoreductase, FAD-binding, putative"/>
    <property type="match status" value="1"/>
</dbReference>
<comment type="similarity">
    <text evidence="11">In the N-terminal section; belongs to the FAD-binding oxidoreductase/transferase type 4 family.</text>
</comment>
<keyword evidence="6 15" id="KW-0560">Oxidoreductase</keyword>
<dbReference type="SUPFAM" id="SSF56176">
    <property type="entry name" value="FAD-binding/transporter-associated domain-like"/>
    <property type="match status" value="1"/>
</dbReference>
<dbReference type="GO" id="GO:0008720">
    <property type="term" value="F:D-lactate dehydrogenase (NAD+) activity"/>
    <property type="evidence" value="ECO:0007669"/>
    <property type="project" value="TreeGrafter"/>
</dbReference>
<dbReference type="PROSITE" id="PS51379">
    <property type="entry name" value="4FE4S_FER_2"/>
    <property type="match status" value="1"/>
</dbReference>
<evidence type="ECO:0000256" key="10">
    <source>
        <dbReference type="ARBA" id="ARBA00051291"/>
    </source>
</evidence>
<dbReference type="SUPFAM" id="SSF46548">
    <property type="entry name" value="alpha-helical ferredoxin"/>
    <property type="match status" value="1"/>
</dbReference>
<dbReference type="GO" id="GO:0051990">
    <property type="term" value="F:(R)-2-hydroxyglutarate dehydrogenase activity"/>
    <property type="evidence" value="ECO:0007669"/>
    <property type="project" value="UniProtKB-EC"/>
</dbReference>
<keyword evidence="8" id="KW-0411">Iron-sulfur</keyword>
<evidence type="ECO:0000256" key="9">
    <source>
        <dbReference type="ARBA" id="ARBA00039003"/>
    </source>
</evidence>
<dbReference type="Pfam" id="PF01565">
    <property type="entry name" value="FAD_binding_4"/>
    <property type="match status" value="1"/>
</dbReference>